<accession>A1RQM1</accession>
<dbReference type="PANTHER" id="PTHR37291">
    <property type="entry name" value="5-METHYLCYTOSINE-SPECIFIC RESTRICTION ENZYME B"/>
    <property type="match status" value="1"/>
</dbReference>
<dbReference type="GO" id="GO:0005524">
    <property type="term" value="F:ATP binding"/>
    <property type="evidence" value="ECO:0007669"/>
    <property type="project" value="InterPro"/>
</dbReference>
<reference evidence="2" key="1">
    <citation type="submission" date="2006-12" db="EMBL/GenBank/DDBJ databases">
        <title>Complete sequence of Pyrobaculum islandicum DSM 4184.</title>
        <authorList>
            <person name="Copeland A."/>
            <person name="Lucas S."/>
            <person name="Lapidus A."/>
            <person name="Barry K."/>
            <person name="Detter J.C."/>
            <person name="Glavina del Rio T."/>
            <person name="Dalin E."/>
            <person name="Tice H."/>
            <person name="Pitluck S."/>
            <person name="Meincke L."/>
            <person name="Brettin T."/>
            <person name="Bruce D."/>
            <person name="Han C."/>
            <person name="Tapia R."/>
            <person name="Gilna P."/>
            <person name="Schmutz J."/>
            <person name="Larimer F."/>
            <person name="Land M."/>
            <person name="Hauser L."/>
            <person name="Kyrpides N."/>
            <person name="Mikhailova N."/>
            <person name="Cozen A.E."/>
            <person name="Fitz-Gibbon S.T."/>
            <person name="House C.H."/>
            <person name="Saltikov C."/>
            <person name="Lowe T."/>
            <person name="Richardson P."/>
        </authorList>
    </citation>
    <scope>NUCLEOTIDE SEQUENCE [LARGE SCALE GENOMIC DNA]</scope>
    <source>
        <strain evidence="2">DSM 4184</strain>
    </source>
</reference>
<evidence type="ECO:0000313" key="3">
    <source>
        <dbReference type="Proteomes" id="UP000002595"/>
    </source>
</evidence>
<name>A1RQM1_PYRIL</name>
<dbReference type="InterPro" id="IPR027417">
    <property type="entry name" value="P-loop_NTPase"/>
</dbReference>
<dbReference type="SMART" id="SM00382">
    <property type="entry name" value="AAA"/>
    <property type="match status" value="1"/>
</dbReference>
<dbReference type="InterPro" id="IPR052934">
    <property type="entry name" value="Methyl-DNA_Rec/Restrict_Enz"/>
</dbReference>
<evidence type="ECO:0000313" key="2">
    <source>
        <dbReference type="EMBL" id="ABL87253.1"/>
    </source>
</evidence>
<dbReference type="STRING" id="384616.Pisl_0069"/>
<dbReference type="Gene3D" id="3.40.50.300">
    <property type="entry name" value="P-loop containing nucleotide triphosphate hydrolases"/>
    <property type="match status" value="1"/>
</dbReference>
<gene>
    <name evidence="2" type="ordered locus">Pisl_0069</name>
</gene>
<dbReference type="AlphaFoldDB" id="A1RQM1"/>
<sequence>MSISQERCYVILGSPENWHYAISEISKENELTPKYSGECDPQCLMVLREKKKNGKILWAFPNTKDYKELENNFKTYNEIYILAVSTARFGDTTPEEDKKNAEVYLSKIVALGKVTKDDLIGGCSCQYWPNKDNNWYYKFFIEVLAYLDPQNGRDGFILKGFQPGSLKEVDCRLLFNILDLAVKSGIYKVPRCRGESDVKLFRKAIDELKGQFQGMSEVVEKVGAALYAGNVLLIGPPGVGKTTLAVEFAKRLTEGDYILATANALWFRRDVVGGETIREGSVVWKSGLLIKAYNRAARNCGRPLLLIIDEINRADADKAFGEFFSIFRSPSPEDWEIPKTLVEEIEGYGDKADEEARAFLRNYREMGDTPLKRIRVLATMNTRDVRNLFLLGEALLRRFTIVRFEKIGEDVLKADGELYSAYQNMNRGGDIPPSALIHAKRLRDAYKALGLAEPRAEELIEMSSGGFALRKRHRT</sequence>
<dbReference type="InterPro" id="IPR011704">
    <property type="entry name" value="ATPase_dyneun-rel_AAA"/>
</dbReference>
<dbReference type="EMBL" id="CP000504">
    <property type="protein sequence ID" value="ABL87253.1"/>
    <property type="molecule type" value="Genomic_DNA"/>
</dbReference>
<dbReference type="Pfam" id="PF07728">
    <property type="entry name" value="AAA_5"/>
    <property type="match status" value="1"/>
</dbReference>
<dbReference type="RefSeq" id="WP_011761830.1">
    <property type="nucleotide sequence ID" value="NC_008701.1"/>
</dbReference>
<dbReference type="GO" id="GO:0016887">
    <property type="term" value="F:ATP hydrolysis activity"/>
    <property type="evidence" value="ECO:0007669"/>
    <property type="project" value="InterPro"/>
</dbReference>
<dbReference type="CDD" id="cd00009">
    <property type="entry name" value="AAA"/>
    <property type="match status" value="1"/>
</dbReference>
<dbReference type="eggNOG" id="arCOG03779">
    <property type="taxonomic scope" value="Archaea"/>
</dbReference>
<evidence type="ECO:0000259" key="1">
    <source>
        <dbReference type="SMART" id="SM00382"/>
    </source>
</evidence>
<dbReference type="SUPFAM" id="SSF52540">
    <property type="entry name" value="P-loop containing nucleoside triphosphate hydrolases"/>
    <property type="match status" value="1"/>
</dbReference>
<dbReference type="Proteomes" id="UP000002595">
    <property type="component" value="Chromosome"/>
</dbReference>
<dbReference type="GeneID" id="4617321"/>
<keyword evidence="3" id="KW-1185">Reference proteome</keyword>
<dbReference type="KEGG" id="pis:Pisl_0069"/>
<dbReference type="HOGENOM" id="CLU_593997_0_0_2"/>
<feature type="domain" description="AAA+ ATPase" evidence="1">
    <location>
        <begin position="227"/>
        <end position="409"/>
    </location>
</feature>
<dbReference type="InterPro" id="IPR003593">
    <property type="entry name" value="AAA+_ATPase"/>
</dbReference>
<proteinExistence type="predicted"/>
<protein>
    <submittedName>
        <fullName evidence="2">ATPase associated with various cellular activities, AAA_5</fullName>
    </submittedName>
</protein>
<dbReference type="OrthoDB" id="9837at2157"/>
<dbReference type="PANTHER" id="PTHR37291:SF1">
    <property type="entry name" value="TYPE IV METHYL-DIRECTED RESTRICTION ENZYME ECOKMCRB SUBUNIT"/>
    <property type="match status" value="1"/>
</dbReference>
<organism evidence="2 3">
    <name type="scientific">Pyrobaculum islandicum (strain DSM 4184 / JCM 9189 / GEO3)</name>
    <dbReference type="NCBI Taxonomy" id="384616"/>
    <lineage>
        <taxon>Archaea</taxon>
        <taxon>Thermoproteota</taxon>
        <taxon>Thermoprotei</taxon>
        <taxon>Thermoproteales</taxon>
        <taxon>Thermoproteaceae</taxon>
        <taxon>Pyrobaculum</taxon>
    </lineage>
</organism>
<dbReference type="REBASE" id="14276">
    <property type="entry name" value="PisMcrBP"/>
</dbReference>